<sequence>MPPLNPDLAGRVFPPTSYLVGREKIREFAHAVRSKNPIHHDVDAARAAGFADVVAPTTFTTVVQSPAVVQLLETPGTGLELHRTVHGSEKIEYHRPIVAGDDLTTTLIITDVTERAGSAILSTVCEIRDTGGDPVATVTSTLLHRGDDA</sequence>
<protein>
    <submittedName>
        <fullName evidence="2">Putative beta-hydroxyacyl-[acyl-carrier- protein] dehydratase subunit</fullName>
        <ecNumber evidence="2">4.2.1.-</ecNumber>
    </submittedName>
</protein>
<evidence type="ECO:0000313" key="3">
    <source>
        <dbReference type="Proteomes" id="UP000249091"/>
    </source>
</evidence>
<accession>A0A2X4UJL9</accession>
<dbReference type="PANTHER" id="PTHR43437:SF3">
    <property type="entry name" value="HYDROXYACYL-THIOESTER DEHYDRATASE TYPE 2, MITOCHONDRIAL"/>
    <property type="match status" value="1"/>
</dbReference>
<evidence type="ECO:0000313" key="2">
    <source>
        <dbReference type="EMBL" id="SQI35778.1"/>
    </source>
</evidence>
<name>A0A2X4UJL9_9NOCA</name>
<evidence type="ECO:0000259" key="1">
    <source>
        <dbReference type="Pfam" id="PF13452"/>
    </source>
</evidence>
<gene>
    <name evidence="2" type="ORF">NCTC10994_03105</name>
</gene>
<reference evidence="2 3" key="1">
    <citation type="submission" date="2018-06" db="EMBL/GenBank/DDBJ databases">
        <authorList>
            <consortium name="Pathogen Informatics"/>
            <person name="Doyle S."/>
        </authorList>
    </citation>
    <scope>NUCLEOTIDE SEQUENCE [LARGE SCALE GENOMIC DNA]</scope>
    <source>
        <strain evidence="2 3">NCTC10994</strain>
    </source>
</reference>
<dbReference type="InterPro" id="IPR050965">
    <property type="entry name" value="UPF0336/Enoyl-CoA_hydratase"/>
</dbReference>
<proteinExistence type="predicted"/>
<dbReference type="AlphaFoldDB" id="A0A2X4UJL9"/>
<dbReference type="Proteomes" id="UP000249091">
    <property type="component" value="Chromosome 1"/>
</dbReference>
<dbReference type="Gene3D" id="3.10.129.10">
    <property type="entry name" value="Hotdog Thioesterase"/>
    <property type="match status" value="1"/>
</dbReference>
<keyword evidence="3" id="KW-1185">Reference proteome</keyword>
<dbReference type="CDD" id="cd03441">
    <property type="entry name" value="R_hydratase_like"/>
    <property type="match status" value="1"/>
</dbReference>
<dbReference type="EMBL" id="LS483468">
    <property type="protein sequence ID" value="SQI35778.1"/>
    <property type="molecule type" value="Genomic_DNA"/>
</dbReference>
<keyword evidence="2" id="KW-0456">Lyase</keyword>
<dbReference type="GO" id="GO:0006633">
    <property type="term" value="P:fatty acid biosynthetic process"/>
    <property type="evidence" value="ECO:0007669"/>
    <property type="project" value="TreeGrafter"/>
</dbReference>
<dbReference type="PIRSF" id="PIRSF018072">
    <property type="entry name" value="UCP018072"/>
    <property type="match status" value="1"/>
</dbReference>
<dbReference type="Pfam" id="PF13452">
    <property type="entry name" value="FAS1_DH_region"/>
    <property type="match status" value="1"/>
</dbReference>
<organism evidence="2 3">
    <name type="scientific">Rhodococcus coprophilus</name>
    <dbReference type="NCBI Taxonomy" id="38310"/>
    <lineage>
        <taxon>Bacteria</taxon>
        <taxon>Bacillati</taxon>
        <taxon>Actinomycetota</taxon>
        <taxon>Actinomycetes</taxon>
        <taxon>Mycobacteriales</taxon>
        <taxon>Nocardiaceae</taxon>
        <taxon>Rhodococcus</taxon>
    </lineage>
</organism>
<dbReference type="STRING" id="1219011.GCA_001895045_03626"/>
<dbReference type="GO" id="GO:0019171">
    <property type="term" value="F:(3R)-hydroxyacyl-[acyl-carrier-protein] dehydratase activity"/>
    <property type="evidence" value="ECO:0007669"/>
    <property type="project" value="TreeGrafter"/>
</dbReference>
<feature type="domain" description="FAS1-like dehydratase" evidence="1">
    <location>
        <begin position="9"/>
        <end position="137"/>
    </location>
</feature>
<dbReference type="InterPro" id="IPR039569">
    <property type="entry name" value="FAS1-like_DH_region"/>
</dbReference>
<dbReference type="KEGG" id="rcr:NCTC10994_03105"/>
<dbReference type="EC" id="4.2.1.-" evidence="2"/>
<dbReference type="SUPFAM" id="SSF54637">
    <property type="entry name" value="Thioesterase/thiol ester dehydrase-isomerase"/>
    <property type="match status" value="1"/>
</dbReference>
<dbReference type="PANTHER" id="PTHR43437">
    <property type="entry name" value="HYDROXYACYL-THIOESTER DEHYDRATASE TYPE 2, MITOCHONDRIAL-RELATED"/>
    <property type="match status" value="1"/>
</dbReference>
<dbReference type="InterPro" id="IPR016709">
    <property type="entry name" value="HadA-like"/>
</dbReference>
<dbReference type="RefSeq" id="WP_072703492.1">
    <property type="nucleotide sequence ID" value="NZ_JAFBBL010000001.1"/>
</dbReference>
<dbReference type="InterPro" id="IPR029069">
    <property type="entry name" value="HotDog_dom_sf"/>
</dbReference>